<comment type="catalytic activity">
    <reaction evidence="7 9 12">
        <text>orotidine 5'-phosphate + H(+) = UMP + CO2</text>
        <dbReference type="Rhea" id="RHEA:11596"/>
        <dbReference type="ChEBI" id="CHEBI:15378"/>
        <dbReference type="ChEBI" id="CHEBI:16526"/>
        <dbReference type="ChEBI" id="CHEBI:57538"/>
        <dbReference type="ChEBI" id="CHEBI:57865"/>
        <dbReference type="EC" id="4.1.1.23"/>
    </reaction>
</comment>
<evidence type="ECO:0000256" key="4">
    <source>
        <dbReference type="ARBA" id="ARBA00022793"/>
    </source>
</evidence>
<comment type="caution">
    <text evidence="14">The sequence shown here is derived from an EMBL/GenBank/DDBJ whole genome shotgun (WGS) entry which is preliminary data.</text>
</comment>
<comment type="similarity">
    <text evidence="8 9">Belongs to the OMP decarboxylase family. Type 1 subfamily.</text>
</comment>
<feature type="active site" description="For OMPdecase activity" evidence="10">
    <location>
        <position position="63"/>
    </location>
</feature>
<keyword evidence="6 9" id="KW-0456">Lyase</keyword>
<feature type="binding site" evidence="9 11">
    <location>
        <position position="213"/>
    </location>
    <ligand>
        <name>substrate</name>
    </ligand>
</feature>
<evidence type="ECO:0000259" key="13">
    <source>
        <dbReference type="SMART" id="SM00934"/>
    </source>
</evidence>
<protein>
    <recommendedName>
        <fullName evidence="9">Orotidine 5'-phosphate decarboxylase</fullName>
        <ecNumber evidence="9">4.1.1.23</ecNumber>
    </recommendedName>
    <alternativeName>
        <fullName evidence="9">OMP decarboxylase</fullName>
        <shortName evidence="9">OMPDCase</shortName>
        <shortName evidence="9">OMPdecase</shortName>
    </alternativeName>
</protein>
<name>A0A366EWV4_9BACI</name>
<dbReference type="RefSeq" id="WP_113968274.1">
    <property type="nucleotide sequence ID" value="NZ_QNRJ01000002.1"/>
</dbReference>
<evidence type="ECO:0000256" key="8">
    <source>
        <dbReference type="ARBA" id="ARBA00061012"/>
    </source>
</evidence>
<evidence type="ECO:0000313" key="14">
    <source>
        <dbReference type="EMBL" id="RBP06877.1"/>
    </source>
</evidence>
<dbReference type="PANTHER" id="PTHR32119:SF2">
    <property type="entry name" value="OROTIDINE 5'-PHOSPHATE DECARBOXYLASE"/>
    <property type="match status" value="1"/>
</dbReference>
<feature type="active site" description="For OMPdecase activity" evidence="10">
    <location>
        <position position="60"/>
    </location>
</feature>
<evidence type="ECO:0000256" key="9">
    <source>
        <dbReference type="HAMAP-Rule" id="MF_01200"/>
    </source>
</evidence>
<feature type="binding site" evidence="9 11">
    <location>
        <position position="192"/>
    </location>
    <ligand>
        <name>substrate</name>
    </ligand>
</feature>
<dbReference type="Proteomes" id="UP000252118">
    <property type="component" value="Unassembled WGS sequence"/>
</dbReference>
<evidence type="ECO:0000256" key="6">
    <source>
        <dbReference type="ARBA" id="ARBA00023239"/>
    </source>
</evidence>
<feature type="domain" description="Orotidine 5'-phosphate decarboxylase" evidence="13">
    <location>
        <begin position="4"/>
        <end position="228"/>
    </location>
</feature>
<evidence type="ECO:0000256" key="5">
    <source>
        <dbReference type="ARBA" id="ARBA00022975"/>
    </source>
</evidence>
<keyword evidence="5 9" id="KW-0665">Pyrimidine biosynthesis</keyword>
<dbReference type="NCBIfam" id="NF001273">
    <property type="entry name" value="PRK00230.1"/>
    <property type="match status" value="1"/>
</dbReference>
<dbReference type="UniPathway" id="UPA00070">
    <property type="reaction ID" value="UER00120"/>
</dbReference>
<dbReference type="InterPro" id="IPR014732">
    <property type="entry name" value="OMPdecase"/>
</dbReference>
<evidence type="ECO:0000313" key="15">
    <source>
        <dbReference type="Proteomes" id="UP000252118"/>
    </source>
</evidence>
<feature type="binding site" evidence="9">
    <location>
        <begin position="58"/>
        <end position="67"/>
    </location>
    <ligand>
        <name>substrate</name>
    </ligand>
</feature>
<dbReference type="AlphaFoldDB" id="A0A366EWV4"/>
<evidence type="ECO:0000256" key="11">
    <source>
        <dbReference type="PIRSR" id="PIRSR614732-2"/>
    </source>
</evidence>
<evidence type="ECO:0000256" key="10">
    <source>
        <dbReference type="PIRSR" id="PIRSR614732-1"/>
    </source>
</evidence>
<dbReference type="InterPro" id="IPR047596">
    <property type="entry name" value="OMPdecase_bac"/>
</dbReference>
<gene>
    <name evidence="9" type="primary">pyrF</name>
    <name evidence="14" type="ORF">DET59_102260</name>
</gene>
<dbReference type="PROSITE" id="PS00156">
    <property type="entry name" value="OMPDECASE"/>
    <property type="match status" value="1"/>
</dbReference>
<dbReference type="OrthoDB" id="9806203at2"/>
<dbReference type="SUPFAM" id="SSF51366">
    <property type="entry name" value="Ribulose-phoshate binding barrel"/>
    <property type="match status" value="1"/>
</dbReference>
<dbReference type="GO" id="GO:0005829">
    <property type="term" value="C:cytosol"/>
    <property type="evidence" value="ECO:0007669"/>
    <property type="project" value="TreeGrafter"/>
</dbReference>
<dbReference type="NCBIfam" id="TIGR01740">
    <property type="entry name" value="pyrF"/>
    <property type="match status" value="1"/>
</dbReference>
<dbReference type="InterPro" id="IPR018089">
    <property type="entry name" value="OMPdecase_AS"/>
</dbReference>
<feature type="binding site" evidence="9 11">
    <location>
        <position position="31"/>
    </location>
    <ligand>
        <name>substrate</name>
    </ligand>
</feature>
<evidence type="ECO:0000256" key="7">
    <source>
        <dbReference type="ARBA" id="ARBA00049157"/>
    </source>
</evidence>
<evidence type="ECO:0000256" key="3">
    <source>
        <dbReference type="ARBA" id="ARBA00011738"/>
    </source>
</evidence>
<feature type="active site" description="Proton donor" evidence="9">
    <location>
        <position position="60"/>
    </location>
</feature>
<dbReference type="GO" id="GO:0006207">
    <property type="term" value="P:'de novo' pyrimidine nucleobase biosynthetic process"/>
    <property type="evidence" value="ECO:0007669"/>
    <property type="project" value="InterPro"/>
</dbReference>
<dbReference type="GO" id="GO:0044205">
    <property type="term" value="P:'de novo' UMP biosynthetic process"/>
    <property type="evidence" value="ECO:0007669"/>
    <property type="project" value="UniProtKB-UniRule"/>
</dbReference>
<evidence type="ECO:0000256" key="2">
    <source>
        <dbReference type="ARBA" id="ARBA00004861"/>
    </source>
</evidence>
<feature type="binding site" evidence="9 11">
    <location>
        <position position="183"/>
    </location>
    <ligand>
        <name>substrate</name>
    </ligand>
</feature>
<feature type="active site" description="For OMPdecase activity" evidence="10">
    <location>
        <position position="58"/>
    </location>
</feature>
<dbReference type="InterPro" id="IPR013785">
    <property type="entry name" value="Aldolase_TIM"/>
</dbReference>
<feature type="binding site" evidence="9 11">
    <location>
        <position position="10"/>
    </location>
    <ligand>
        <name>substrate</name>
    </ligand>
</feature>
<reference evidence="14 15" key="1">
    <citation type="submission" date="2018-06" db="EMBL/GenBank/DDBJ databases">
        <title>Freshwater and sediment microbial communities from various areas in North America, analyzing microbe dynamics in response to fracking.</title>
        <authorList>
            <person name="Lamendella R."/>
        </authorList>
    </citation>
    <scope>NUCLEOTIDE SEQUENCE [LARGE SCALE GENOMIC DNA]</scope>
    <source>
        <strain evidence="14 15">97B</strain>
    </source>
</reference>
<dbReference type="CDD" id="cd04725">
    <property type="entry name" value="OMP_decarboxylase_like"/>
    <property type="match status" value="1"/>
</dbReference>
<dbReference type="InterPro" id="IPR001754">
    <property type="entry name" value="OMPdeCOase_dom"/>
</dbReference>
<comment type="pathway">
    <text evidence="2 9 12">Pyrimidine metabolism; UMP biosynthesis via de novo pathway; UMP from orotate: step 2/2.</text>
</comment>
<comment type="function">
    <text evidence="1 9">Catalyzes the decarboxylation of orotidine 5'-monophosphate (OMP) to uridine 5'-monophosphate (UMP).</text>
</comment>
<sequence>MNQKPFIALDFPTWEKTSIFLDQFSESLNVKVGMELYLQNGPVIIEKILNKNHRIFLDLKLHDIPNTVYGAMKGLAGFDLDLINVHAAGGGMMMEKALEGLYAGTPANHSRTKLIAVTQLTSTTEEQMQEEQLIPKTINESVLHYAKLAKMAGLDGVVCSPHESSLIKEHCGVDFIRVTPGIRLEDDQKGDQKRVTTPRMAKEMGSAYIVVGRSITGATNPVEAYERIVHEWEGL</sequence>
<feature type="binding site" evidence="9 11">
    <location>
        <position position="212"/>
    </location>
    <ligand>
        <name>substrate</name>
    </ligand>
</feature>
<dbReference type="GO" id="GO:0004590">
    <property type="term" value="F:orotidine-5'-phosphate decarboxylase activity"/>
    <property type="evidence" value="ECO:0007669"/>
    <property type="project" value="UniProtKB-UniRule"/>
</dbReference>
<dbReference type="SMART" id="SM00934">
    <property type="entry name" value="OMPdecase"/>
    <property type="match status" value="1"/>
</dbReference>
<comment type="subunit">
    <text evidence="3 9">Homodimer.</text>
</comment>
<dbReference type="PANTHER" id="PTHR32119">
    <property type="entry name" value="OROTIDINE 5'-PHOSPHATE DECARBOXYLASE"/>
    <property type="match status" value="1"/>
</dbReference>
<organism evidence="14 15">
    <name type="scientific">Rossellomorea aquimaris</name>
    <dbReference type="NCBI Taxonomy" id="189382"/>
    <lineage>
        <taxon>Bacteria</taxon>
        <taxon>Bacillati</taxon>
        <taxon>Bacillota</taxon>
        <taxon>Bacilli</taxon>
        <taxon>Bacillales</taxon>
        <taxon>Bacillaceae</taxon>
        <taxon>Rossellomorea</taxon>
    </lineage>
</organism>
<dbReference type="HAMAP" id="MF_01200_B">
    <property type="entry name" value="OMPdecase_type1_B"/>
    <property type="match status" value="1"/>
</dbReference>
<keyword evidence="4 9" id="KW-0210">Decarboxylase</keyword>
<feature type="binding site" evidence="9 11">
    <location>
        <position position="121"/>
    </location>
    <ligand>
        <name>substrate</name>
    </ligand>
</feature>
<evidence type="ECO:0000256" key="1">
    <source>
        <dbReference type="ARBA" id="ARBA00002356"/>
    </source>
</evidence>
<dbReference type="InterPro" id="IPR011060">
    <property type="entry name" value="RibuloseP-bd_barrel"/>
</dbReference>
<dbReference type="EMBL" id="QNRJ01000002">
    <property type="protein sequence ID" value="RBP06877.1"/>
    <property type="molecule type" value="Genomic_DNA"/>
</dbReference>
<evidence type="ECO:0000256" key="12">
    <source>
        <dbReference type="RuleBase" id="RU000512"/>
    </source>
</evidence>
<accession>A0A366EWV4</accession>
<proteinExistence type="inferred from homology"/>
<dbReference type="Pfam" id="PF00215">
    <property type="entry name" value="OMPdecase"/>
    <property type="match status" value="1"/>
</dbReference>
<dbReference type="Gene3D" id="3.20.20.70">
    <property type="entry name" value="Aldolase class I"/>
    <property type="match status" value="1"/>
</dbReference>
<dbReference type="EC" id="4.1.1.23" evidence="9"/>
<dbReference type="FunFam" id="3.20.20.70:FF:000015">
    <property type="entry name" value="Orotidine 5'-phosphate decarboxylase"/>
    <property type="match status" value="1"/>
</dbReference>